<name>A0A9P7UV99_9AGAR</name>
<keyword evidence="3" id="KW-1185">Reference proteome</keyword>
<evidence type="ECO:0000313" key="3">
    <source>
        <dbReference type="Proteomes" id="UP001049176"/>
    </source>
</evidence>
<proteinExistence type="predicted"/>
<evidence type="ECO:0000256" key="1">
    <source>
        <dbReference type="SAM" id="MobiDB-lite"/>
    </source>
</evidence>
<feature type="region of interest" description="Disordered" evidence="1">
    <location>
        <begin position="352"/>
        <end position="380"/>
    </location>
</feature>
<reference evidence="2" key="1">
    <citation type="journal article" date="2021" name="Genome Biol. Evol.">
        <title>The assembled and annotated genome of the fairy-ring fungus Marasmius oreades.</title>
        <authorList>
            <person name="Hiltunen M."/>
            <person name="Ament-Velasquez S.L."/>
            <person name="Johannesson H."/>
        </authorList>
    </citation>
    <scope>NUCLEOTIDE SEQUENCE</scope>
    <source>
        <strain evidence="2">03SP1</strain>
    </source>
</reference>
<sequence length="676" mass="73771">MYSPTSAKNPPDDPTSPPFLTDQLLYPDFAEDHRMIQRSRSSTSTSPTELWNEPSPLTDLSLSPSISLDPVKLEPCSRPTSPHFIIEPFLSSLVVHKSTSVRVFPHRRSHSPVTQSELAEQLLISQSLAPPTQVPLRATHASTEMLEMMGSFRLNPFAFHTKHKGPQREDLYLTWCGEEPKPLEEEPCMFEWQLEGYCGGILEDLNLIVMDDASSTASDSDSYSFHDSSQQLPFPSAMSNTSTSISSPSAYHGALFTPPTFSPGRQHNQGTPELPVELSEAQCNPNDFANEISAHDSARPRFRLPPTSFPGFPSVSWNQSQSDSFYSPSTSSSNSSSQGFYYLRSGPSECQARPHNYISRPYPGATERGRSRSYPGIDDSAQQPEIARHRGPIQYMLNRPGCGVNTSRSVMASSLLPPACSDKMESRNGAASQKAHFPMFSLSKVPASYHHRYHNRPGVLDNHSPSSVAIGAGTIGLPSLPACLSNGSPPKCPSPSSPLTSWKITSPESNDVLNGPPTLQHRSVVFSDGPIQCSQYSTAFSYGQSNSYPAHFGNMDPSVRRGQVLPRAMLSRQSSSPITTIPTAVELYASRQSFDALSSSRSDLEISGEQNIARSSRTCCTDLLPGTSVQPRHDSNDCGAGTRANCNEGYAYGVSNYGLTSRDTQTFPHHGTGFYA</sequence>
<dbReference type="OrthoDB" id="3270670at2759"/>
<feature type="region of interest" description="Disordered" evidence="1">
    <location>
        <begin position="218"/>
        <end position="245"/>
    </location>
</feature>
<dbReference type="AlphaFoldDB" id="A0A9P7UV99"/>
<dbReference type="GeneID" id="66075193"/>
<dbReference type="Proteomes" id="UP001049176">
    <property type="component" value="Chromosome 3"/>
</dbReference>
<dbReference type="KEGG" id="more:E1B28_006117"/>
<dbReference type="RefSeq" id="XP_043011828.1">
    <property type="nucleotide sequence ID" value="XM_043150738.1"/>
</dbReference>
<accession>A0A9P7UV99</accession>
<feature type="region of interest" description="Disordered" evidence="1">
    <location>
        <begin position="1"/>
        <end position="56"/>
    </location>
</feature>
<evidence type="ECO:0000313" key="2">
    <source>
        <dbReference type="EMBL" id="KAG7095358.1"/>
    </source>
</evidence>
<comment type="caution">
    <text evidence="2">The sequence shown here is derived from an EMBL/GenBank/DDBJ whole genome shotgun (WGS) entry which is preliminary data.</text>
</comment>
<dbReference type="EMBL" id="CM032183">
    <property type="protein sequence ID" value="KAG7095358.1"/>
    <property type="molecule type" value="Genomic_DNA"/>
</dbReference>
<protein>
    <submittedName>
        <fullName evidence="2">Uncharacterized protein</fullName>
    </submittedName>
</protein>
<organism evidence="2 3">
    <name type="scientific">Marasmius oreades</name>
    <name type="common">fairy-ring Marasmius</name>
    <dbReference type="NCBI Taxonomy" id="181124"/>
    <lineage>
        <taxon>Eukaryota</taxon>
        <taxon>Fungi</taxon>
        <taxon>Dikarya</taxon>
        <taxon>Basidiomycota</taxon>
        <taxon>Agaricomycotina</taxon>
        <taxon>Agaricomycetes</taxon>
        <taxon>Agaricomycetidae</taxon>
        <taxon>Agaricales</taxon>
        <taxon>Marasmiineae</taxon>
        <taxon>Marasmiaceae</taxon>
        <taxon>Marasmius</taxon>
    </lineage>
</organism>
<gene>
    <name evidence="2" type="ORF">E1B28_006117</name>
</gene>